<dbReference type="InterPro" id="IPR046528">
    <property type="entry name" value="DUF6593"/>
</dbReference>
<dbReference type="AlphaFoldDB" id="A0A0H2S785"/>
<dbReference type="Proteomes" id="UP000053477">
    <property type="component" value="Unassembled WGS sequence"/>
</dbReference>
<evidence type="ECO:0000259" key="1">
    <source>
        <dbReference type="Pfam" id="PF20236"/>
    </source>
</evidence>
<dbReference type="OrthoDB" id="3360976at2759"/>
<protein>
    <recommendedName>
        <fullName evidence="1">DUF6593 domain-containing protein</fullName>
    </recommendedName>
</protein>
<proteinExistence type="predicted"/>
<reference evidence="2 3" key="1">
    <citation type="submission" date="2015-04" db="EMBL/GenBank/DDBJ databases">
        <title>Complete genome sequence of Schizopora paradoxa KUC8140, a cosmopolitan wood degrader in East Asia.</title>
        <authorList>
            <consortium name="DOE Joint Genome Institute"/>
            <person name="Min B."/>
            <person name="Park H."/>
            <person name="Jang Y."/>
            <person name="Kim J.-J."/>
            <person name="Kim K.H."/>
            <person name="Pangilinan J."/>
            <person name="Lipzen A."/>
            <person name="Riley R."/>
            <person name="Grigoriev I.V."/>
            <person name="Spatafora J.W."/>
            <person name="Choi I.-G."/>
        </authorList>
    </citation>
    <scope>NUCLEOTIDE SEQUENCE [LARGE SCALE GENOMIC DNA]</scope>
    <source>
        <strain evidence="2 3">KUC8140</strain>
    </source>
</reference>
<evidence type="ECO:0000313" key="2">
    <source>
        <dbReference type="EMBL" id="KLO20077.1"/>
    </source>
</evidence>
<feature type="domain" description="DUF6593" evidence="1">
    <location>
        <begin position="15"/>
        <end position="176"/>
    </location>
</feature>
<organism evidence="2 3">
    <name type="scientific">Schizopora paradoxa</name>
    <dbReference type="NCBI Taxonomy" id="27342"/>
    <lineage>
        <taxon>Eukaryota</taxon>
        <taxon>Fungi</taxon>
        <taxon>Dikarya</taxon>
        <taxon>Basidiomycota</taxon>
        <taxon>Agaricomycotina</taxon>
        <taxon>Agaricomycetes</taxon>
        <taxon>Hymenochaetales</taxon>
        <taxon>Schizoporaceae</taxon>
        <taxon>Schizopora</taxon>
    </lineage>
</organism>
<sequence>MQTTTTNPSLVLSYDDVTSTTLDCEELGLHYQVSTQSNFLGNAKTTQIRRRDTQSGKTDLIAQWERHTLQPDLFKFTGAGTSNPRVTSFLGQKSGCAPWERSFVGDDGRRYTWSEESLQLVARVIEDHSRGEPVAIFHERNVAQSRNACLELLPGHEGTLDSLLVTFIYVEWKRRQTSDHQLRKSQEFQEKQVLQGNLQVLLNQQTAWQSNIATTSAAQTSTGMFSGGYPF</sequence>
<keyword evidence="3" id="KW-1185">Reference proteome</keyword>
<dbReference type="InParanoid" id="A0A0H2S785"/>
<dbReference type="Pfam" id="PF20236">
    <property type="entry name" value="DUF6593"/>
    <property type="match status" value="1"/>
</dbReference>
<evidence type="ECO:0000313" key="3">
    <source>
        <dbReference type="Proteomes" id="UP000053477"/>
    </source>
</evidence>
<dbReference type="EMBL" id="KQ085883">
    <property type="protein sequence ID" value="KLO20077.1"/>
    <property type="molecule type" value="Genomic_DNA"/>
</dbReference>
<name>A0A0H2S785_9AGAM</name>
<gene>
    <name evidence="2" type="ORF">SCHPADRAFT_934689</name>
</gene>
<accession>A0A0H2S785</accession>